<protein>
    <submittedName>
        <fullName evidence="8">Putative transposase</fullName>
    </submittedName>
</protein>
<dbReference type="InterPro" id="IPR002513">
    <property type="entry name" value="Tn3_Tnp_DDE_dom"/>
</dbReference>
<evidence type="ECO:0000259" key="6">
    <source>
        <dbReference type="Pfam" id="PF01526"/>
    </source>
</evidence>
<dbReference type="Pfam" id="PF13700">
    <property type="entry name" value="DUF4158"/>
    <property type="match status" value="1"/>
</dbReference>
<dbReference type="GO" id="GO:0006313">
    <property type="term" value="P:DNA transposition"/>
    <property type="evidence" value="ECO:0007669"/>
    <property type="project" value="InterPro"/>
</dbReference>
<name>A0A0H2ZB14_PSEAB</name>
<sequence length="1004" mass="115186">MASLERTAYPVLSRSYSRAELQREFSFSEEEVTWVKSRSNAAFRLNLAVLFKTFQVLRYFPEIAEVPEPVVDFIRTQIGLRSKVALSPYKWMQLYRHMSAVREKLGVRPFYGSDGQDIASTHAQLMAPLLEQRADIINAIIDELLRQNYELPAYSTLNDLAEAARAEAQEKIFNLVVARAPIKVIYKLRDLLDTDFGRRQSDFNTLKQAPKKPSRKHLEVLIDHLAWLESFGKLDAIFDGIVDTKIRHFAAQAAASDVSELKDCSLPKRYTLMLALIYRMRVRTRDHLAEMFIRRISTIHKRAKEELEQIQARQRQKLEQLAATLDGVVQILVQEPDDQEAGSLIREYLSPDGNMDRLREVCAEVQATGGNNYLPLIWRHFKSHRSLLFRLSHLLQLEPTTQDRSLIQALQLIQDSENLHREWIDEHVDLSFASDRWVKIVRRPTSEGPPTNRRYLEVCVFSYLASELRSGDLCVQGSESFADYRKQLLPWEECLQRLPAYCEKVGLPTTAKEFVASLKSQLEETAQQLDDKFPSCRGDVSINDAGEPVLRRVMARDIPPSAISLQTALMQRMPARHVLDIMANIEHWIQFTRHFGPMSGNEPKLKEPAERYLMTIFAMGCNLGPSQAARHLAGNVTPHMLSYTNRRHLSLEKLDKANRELVELYLQLDLPKLWGDGKAVAADGTQFDFYDDNLLAGYHFRYRKMGAVAYRHVANNYIAVFQHFIPPGIWEAIYVIEGLLKVSLSVEPDTVYSDTQGQSATVFAFTHLLGINLMPRIRNWRDLVMCRPDRGVSYKHINRLFTDTADWHLIETHWQDLMQIALSIQAGKISSPMLLRKLGSYSRRNKLYLAAQTLGSVIRTIFLLNWIGSRELRQEVTANTNKIESYNGFSKWLSFGGDVIAENDPDEQQKRLRYNDMVASSVILQNTVDMMRILQKLAREGWQFTDEDVSFLSPYLTSNVKRFGEFNLKLNRPPEPWIKDSVFQQAAGSLRVNSTSKAAAEEAI</sequence>
<feature type="coiled-coil region" evidence="5">
    <location>
        <begin position="293"/>
        <end position="324"/>
    </location>
</feature>
<dbReference type="InterPro" id="IPR025296">
    <property type="entry name" value="DUF4158"/>
</dbReference>
<evidence type="ECO:0000259" key="7">
    <source>
        <dbReference type="Pfam" id="PF13700"/>
    </source>
</evidence>
<evidence type="ECO:0000256" key="5">
    <source>
        <dbReference type="SAM" id="Coils"/>
    </source>
</evidence>
<evidence type="ECO:0000313" key="8">
    <source>
        <dbReference type="EMBL" id="ABJ11413.1"/>
    </source>
</evidence>
<evidence type="ECO:0000256" key="1">
    <source>
        <dbReference type="ARBA" id="ARBA00009402"/>
    </source>
</evidence>
<dbReference type="Proteomes" id="UP000000653">
    <property type="component" value="Chromosome"/>
</dbReference>
<keyword evidence="3" id="KW-0238">DNA-binding</keyword>
<comment type="similarity">
    <text evidence="1">Belongs to the transposase 7 family.</text>
</comment>
<evidence type="ECO:0000313" key="9">
    <source>
        <dbReference type="Proteomes" id="UP000000653"/>
    </source>
</evidence>
<organism evidence="8 9">
    <name type="scientific">Pseudomonas aeruginosa (strain UCBPP-PA14)</name>
    <dbReference type="NCBI Taxonomy" id="208963"/>
    <lineage>
        <taxon>Bacteria</taxon>
        <taxon>Pseudomonadati</taxon>
        <taxon>Pseudomonadota</taxon>
        <taxon>Gammaproteobacteria</taxon>
        <taxon>Pseudomonadales</taxon>
        <taxon>Pseudomonadaceae</taxon>
        <taxon>Pseudomonas</taxon>
    </lineage>
</organism>
<feature type="domain" description="DUF4158" evidence="7">
    <location>
        <begin position="5"/>
        <end position="163"/>
    </location>
</feature>
<dbReference type="AlphaFoldDB" id="A0A0H2ZB14"/>
<evidence type="ECO:0000256" key="3">
    <source>
        <dbReference type="ARBA" id="ARBA00023125"/>
    </source>
</evidence>
<dbReference type="HOGENOM" id="CLU_009098_1_1_6"/>
<dbReference type="InterPro" id="IPR047653">
    <property type="entry name" value="Tn3-like_transpos"/>
</dbReference>
<keyword evidence="5" id="KW-0175">Coiled coil</keyword>
<feature type="domain" description="Tn3 transposase DDE" evidence="6">
    <location>
        <begin position="580"/>
        <end position="966"/>
    </location>
</feature>
<keyword evidence="2" id="KW-0815">Transposition</keyword>
<dbReference type="RefSeq" id="WP_003111042.1">
    <property type="nucleotide sequence ID" value="NC_008463.1"/>
</dbReference>
<dbReference type="KEGG" id="pau:PA14_35740"/>
<dbReference type="EMBL" id="CP000438">
    <property type="protein sequence ID" value="ABJ11413.1"/>
    <property type="molecule type" value="Genomic_DNA"/>
</dbReference>
<dbReference type="NCBIfam" id="NF033527">
    <property type="entry name" value="transpos_Tn3"/>
    <property type="match status" value="1"/>
</dbReference>
<dbReference type="GO" id="GO:0003677">
    <property type="term" value="F:DNA binding"/>
    <property type="evidence" value="ECO:0007669"/>
    <property type="project" value="UniProtKB-KW"/>
</dbReference>
<dbReference type="GO" id="GO:0004803">
    <property type="term" value="F:transposase activity"/>
    <property type="evidence" value="ECO:0007669"/>
    <property type="project" value="InterPro"/>
</dbReference>
<evidence type="ECO:0000256" key="4">
    <source>
        <dbReference type="ARBA" id="ARBA00023172"/>
    </source>
</evidence>
<proteinExistence type="inferred from homology"/>
<keyword evidence="4" id="KW-0233">DNA recombination</keyword>
<evidence type="ECO:0000256" key="2">
    <source>
        <dbReference type="ARBA" id="ARBA00022578"/>
    </source>
</evidence>
<reference evidence="8 9" key="1">
    <citation type="journal article" date="2006" name="Genome Biol.">
        <title>Genomic analysis reveals that Pseudomonas aeruginosa virulence is combinatorial.</title>
        <authorList>
            <person name="Lee D.G."/>
            <person name="Urbach J.M."/>
            <person name="Wu G."/>
            <person name="Liberati N.T."/>
            <person name="Feinbaum R.L."/>
            <person name="Miyata S."/>
            <person name="Diggins L.T."/>
            <person name="He J."/>
            <person name="Saucier M."/>
            <person name="Deziel E."/>
            <person name="Friedman L."/>
            <person name="Li L."/>
            <person name="Grills G."/>
            <person name="Montgomery K."/>
            <person name="Kucherlapati R."/>
            <person name="Rahme L.G."/>
            <person name="Ausubel F.M."/>
        </authorList>
    </citation>
    <scope>NUCLEOTIDE SEQUENCE [LARGE SCALE GENOMIC DNA]</scope>
    <source>
        <strain evidence="8 9">UCBPP-PA14</strain>
    </source>
</reference>
<dbReference type="Pfam" id="PF01526">
    <property type="entry name" value="DDE_Tnp_Tn3"/>
    <property type="match status" value="1"/>
</dbReference>
<gene>
    <name evidence="8" type="primary">tpnA</name>
    <name evidence="8" type="ordered locus">PA14_35740</name>
</gene>
<accession>A0A0H2ZB14</accession>
<dbReference type="BioCyc" id="PAER208963:G1G74-2999-MONOMER"/>